<dbReference type="KEGG" id="cin:100177297"/>
<proteinExistence type="predicted"/>
<dbReference type="Ensembl" id="ENSCINT00000028933.1">
    <property type="protein sequence ID" value="ENSCINP00000028687.1"/>
    <property type="gene ID" value="ENSCING00000016622.1"/>
</dbReference>
<keyword evidence="3" id="KW-1185">Reference proteome</keyword>
<sequence>MSRLSFLFIVTSLLQLSTQEEDNKGPVCYACAGVSCGLPRVKGHDPDIHCDVGHVCWTIATLEKEVTYFRGCGFPNHQKCAGGGRKRAPARSTAGQRLEVNGDEYCEWGSGISQCKTCCEGGWCNGGEPRVRFGRNSSTHLKPMLLFIYCVLFSLLCE</sequence>
<dbReference type="InParanoid" id="F6U393"/>
<evidence type="ECO:0000313" key="3">
    <source>
        <dbReference type="Proteomes" id="UP000008144"/>
    </source>
</evidence>
<organism evidence="2 3">
    <name type="scientific">Ciona intestinalis</name>
    <name type="common">Transparent sea squirt</name>
    <name type="synonym">Ascidia intestinalis</name>
    <dbReference type="NCBI Taxonomy" id="7719"/>
    <lineage>
        <taxon>Eukaryota</taxon>
        <taxon>Metazoa</taxon>
        <taxon>Chordata</taxon>
        <taxon>Tunicata</taxon>
        <taxon>Ascidiacea</taxon>
        <taxon>Phlebobranchia</taxon>
        <taxon>Cionidae</taxon>
        <taxon>Ciona</taxon>
    </lineage>
</organism>
<dbReference type="OMA" id="NDLEYCE"/>
<protein>
    <submittedName>
        <fullName evidence="2">Uncharacterized LOC100177297</fullName>
    </submittedName>
</protein>
<reference evidence="3" key="1">
    <citation type="journal article" date="2002" name="Science">
        <title>The draft genome of Ciona intestinalis: insights into chordate and vertebrate origins.</title>
        <authorList>
            <person name="Dehal P."/>
            <person name="Satou Y."/>
            <person name="Campbell R.K."/>
            <person name="Chapman J."/>
            <person name="Degnan B."/>
            <person name="De Tomaso A."/>
            <person name="Davidson B."/>
            <person name="Di Gregorio A."/>
            <person name="Gelpke M."/>
            <person name="Goodstein D.M."/>
            <person name="Harafuji N."/>
            <person name="Hastings K.E."/>
            <person name="Ho I."/>
            <person name="Hotta K."/>
            <person name="Huang W."/>
            <person name="Kawashima T."/>
            <person name="Lemaire P."/>
            <person name="Martinez D."/>
            <person name="Meinertzhagen I.A."/>
            <person name="Necula S."/>
            <person name="Nonaka M."/>
            <person name="Putnam N."/>
            <person name="Rash S."/>
            <person name="Saiga H."/>
            <person name="Satake M."/>
            <person name="Terry A."/>
            <person name="Yamada L."/>
            <person name="Wang H.G."/>
            <person name="Awazu S."/>
            <person name="Azumi K."/>
            <person name="Boore J."/>
            <person name="Branno M."/>
            <person name="Chin-Bow S."/>
            <person name="DeSantis R."/>
            <person name="Doyle S."/>
            <person name="Francino P."/>
            <person name="Keys D.N."/>
            <person name="Haga S."/>
            <person name="Hayashi H."/>
            <person name="Hino K."/>
            <person name="Imai K.S."/>
            <person name="Inaba K."/>
            <person name="Kano S."/>
            <person name="Kobayashi K."/>
            <person name="Kobayashi M."/>
            <person name="Lee B.I."/>
            <person name="Makabe K.W."/>
            <person name="Manohar C."/>
            <person name="Matassi G."/>
            <person name="Medina M."/>
            <person name="Mochizuki Y."/>
            <person name="Mount S."/>
            <person name="Morishita T."/>
            <person name="Miura S."/>
            <person name="Nakayama A."/>
            <person name="Nishizaka S."/>
            <person name="Nomoto H."/>
            <person name="Ohta F."/>
            <person name="Oishi K."/>
            <person name="Rigoutsos I."/>
            <person name="Sano M."/>
            <person name="Sasaki A."/>
            <person name="Sasakura Y."/>
            <person name="Shoguchi E."/>
            <person name="Shin-i T."/>
            <person name="Spagnuolo A."/>
            <person name="Stainier D."/>
            <person name="Suzuki M.M."/>
            <person name="Tassy O."/>
            <person name="Takatori N."/>
            <person name="Tokuoka M."/>
            <person name="Yagi K."/>
            <person name="Yoshizaki F."/>
            <person name="Wada S."/>
            <person name="Zhang C."/>
            <person name="Hyatt P.D."/>
            <person name="Larimer F."/>
            <person name="Detter C."/>
            <person name="Doggett N."/>
            <person name="Glavina T."/>
            <person name="Hawkins T."/>
            <person name="Richardson P."/>
            <person name="Lucas S."/>
            <person name="Kohara Y."/>
            <person name="Levine M."/>
            <person name="Satoh N."/>
            <person name="Rokhsar D.S."/>
        </authorList>
    </citation>
    <scope>NUCLEOTIDE SEQUENCE [LARGE SCALE GENOMIC DNA]</scope>
</reference>
<accession>A0A1W2WE28</accession>
<name>F6U393_CIOIN</name>
<gene>
    <name evidence="2" type="primary">LOC100177297</name>
</gene>
<evidence type="ECO:0000256" key="1">
    <source>
        <dbReference type="SAM" id="SignalP"/>
    </source>
</evidence>
<dbReference type="GeneTree" id="ENSGT00390000017662"/>
<dbReference type="GeneID" id="100177297"/>
<evidence type="ECO:0000313" key="2">
    <source>
        <dbReference type="Ensembl" id="ENSCINP00000028687.1"/>
    </source>
</evidence>
<dbReference type="RefSeq" id="XP_002129343.1">
    <property type="nucleotide sequence ID" value="XM_002129307.4"/>
</dbReference>
<keyword evidence="1" id="KW-0732">Signal</keyword>
<feature type="signal peptide" evidence="1">
    <location>
        <begin position="1"/>
        <end position="19"/>
    </location>
</feature>
<dbReference type="Proteomes" id="UP000008144">
    <property type="component" value="Unassembled WGS sequence"/>
</dbReference>
<reference evidence="2" key="2">
    <citation type="submission" date="2025-08" db="UniProtKB">
        <authorList>
            <consortium name="Ensembl"/>
        </authorList>
    </citation>
    <scope>IDENTIFICATION</scope>
</reference>
<dbReference type="AlphaFoldDB" id="F6U393"/>
<feature type="chain" id="PRO_5014090042" evidence="1">
    <location>
        <begin position="20"/>
        <end position="158"/>
    </location>
</feature>
<reference evidence="2" key="3">
    <citation type="submission" date="2025-09" db="UniProtKB">
        <authorList>
            <consortium name="Ensembl"/>
        </authorList>
    </citation>
    <scope>IDENTIFICATION</scope>
</reference>
<accession>F6U393</accession>
<dbReference type="HOGENOM" id="CLU_1668792_0_0_1"/>